<feature type="transmembrane region" description="Helical" evidence="8">
    <location>
        <begin position="375"/>
        <end position="396"/>
    </location>
</feature>
<evidence type="ECO:0000256" key="8">
    <source>
        <dbReference type="SAM" id="Phobius"/>
    </source>
</evidence>
<feature type="domain" description="Type II secretion system protein GspF" evidence="9">
    <location>
        <begin position="69"/>
        <end position="192"/>
    </location>
</feature>
<dbReference type="Proteomes" id="UP000179164">
    <property type="component" value="Unassembled WGS sequence"/>
</dbReference>
<keyword evidence="6 8" id="KW-1133">Transmembrane helix</keyword>
<keyword evidence="7 8" id="KW-0472">Membrane</keyword>
<dbReference type="InterPro" id="IPR003004">
    <property type="entry name" value="GspF/PilC"/>
</dbReference>
<keyword evidence="3" id="KW-1003">Cell membrane</keyword>
<comment type="similarity">
    <text evidence="2">Belongs to the GSP F family.</text>
</comment>
<comment type="subcellular location">
    <subcellularLocation>
        <location evidence="1">Cell inner membrane</location>
        <topology evidence="1">Multi-pass membrane protein</topology>
    </subcellularLocation>
</comment>
<dbReference type="EMBL" id="MHKE01000008">
    <property type="protein sequence ID" value="OGY84348.1"/>
    <property type="molecule type" value="Genomic_DNA"/>
</dbReference>
<keyword evidence="5 8" id="KW-0812">Transmembrane</keyword>
<evidence type="ECO:0000256" key="3">
    <source>
        <dbReference type="ARBA" id="ARBA00022475"/>
    </source>
</evidence>
<evidence type="ECO:0000313" key="10">
    <source>
        <dbReference type="EMBL" id="OGY84348.1"/>
    </source>
</evidence>
<dbReference type="InterPro" id="IPR042094">
    <property type="entry name" value="T2SS_GspF_sf"/>
</dbReference>
<evidence type="ECO:0000256" key="5">
    <source>
        <dbReference type="ARBA" id="ARBA00022692"/>
    </source>
</evidence>
<sequence>MAIYDYRAKDQEGLPAAGAVVAPSENVAYNILRDKNLYVISLRLRARSQITESLLNYFNRVKEKEVVFFSRQLSVMISAGVPLVKALKTIVKQTQNMNFKVIISDIADEVEGGAKLSASLGKYPSVYTNFFTQMVRSAETTGKLDEILLYLADQTEKDYDLKGKVKGALIYPTFILTALVLVGAAMMIFVVPQLIAVLTAGGGELPVSTKMLIFVSNFLQNYWWSIILFIAIIVVIMRFVTRSEQGQLFIDRFKIHMPLFGKIFQSTYIVRFSRSLSTLLVSGVPLGQGLDIVADVVGNIVYHDLVRETITEVQSGNSITTVFLRSKDVPLMLTQMMSVGEQSGRLDQILAKVGEFYARDLENSLNNLVTLIEPVIMIIMGAAVGLLVSAIMLPIYNLSSAI</sequence>
<evidence type="ECO:0000256" key="4">
    <source>
        <dbReference type="ARBA" id="ARBA00022519"/>
    </source>
</evidence>
<dbReference type="STRING" id="1798543.A2898_00040"/>
<evidence type="ECO:0000256" key="7">
    <source>
        <dbReference type="ARBA" id="ARBA00023136"/>
    </source>
</evidence>
<evidence type="ECO:0000256" key="1">
    <source>
        <dbReference type="ARBA" id="ARBA00004429"/>
    </source>
</evidence>
<evidence type="ECO:0000256" key="2">
    <source>
        <dbReference type="ARBA" id="ARBA00005745"/>
    </source>
</evidence>
<feature type="transmembrane region" description="Helical" evidence="8">
    <location>
        <begin position="169"/>
        <end position="202"/>
    </location>
</feature>
<evidence type="ECO:0000256" key="6">
    <source>
        <dbReference type="ARBA" id="ARBA00022989"/>
    </source>
</evidence>
<keyword evidence="4" id="KW-0997">Cell inner membrane</keyword>
<dbReference type="Pfam" id="PF00482">
    <property type="entry name" value="T2SSF"/>
    <property type="match status" value="2"/>
</dbReference>
<dbReference type="PANTHER" id="PTHR30012:SF0">
    <property type="entry name" value="TYPE II SECRETION SYSTEM PROTEIN F-RELATED"/>
    <property type="match status" value="1"/>
</dbReference>
<dbReference type="PANTHER" id="PTHR30012">
    <property type="entry name" value="GENERAL SECRETION PATHWAY PROTEIN"/>
    <property type="match status" value="1"/>
</dbReference>
<dbReference type="InterPro" id="IPR018076">
    <property type="entry name" value="T2SS_GspF_dom"/>
</dbReference>
<dbReference type="FunFam" id="1.20.81.30:FF:000001">
    <property type="entry name" value="Type II secretion system protein F"/>
    <property type="match status" value="1"/>
</dbReference>
<comment type="caution">
    <text evidence="10">The sequence shown here is derived from an EMBL/GenBank/DDBJ whole genome shotgun (WGS) entry which is preliminary data.</text>
</comment>
<feature type="domain" description="Type II secretion system protein GspF" evidence="9">
    <location>
        <begin position="272"/>
        <end position="394"/>
    </location>
</feature>
<feature type="transmembrane region" description="Helical" evidence="8">
    <location>
        <begin position="222"/>
        <end position="240"/>
    </location>
</feature>
<proteinExistence type="inferred from homology"/>
<organism evidence="10 11">
    <name type="scientific">Candidatus Kerfeldbacteria bacterium RIFCSPLOWO2_01_FULL_48_11</name>
    <dbReference type="NCBI Taxonomy" id="1798543"/>
    <lineage>
        <taxon>Bacteria</taxon>
        <taxon>Candidatus Kerfeldiibacteriota</taxon>
    </lineage>
</organism>
<evidence type="ECO:0000259" key="9">
    <source>
        <dbReference type="Pfam" id="PF00482"/>
    </source>
</evidence>
<dbReference type="PRINTS" id="PR00812">
    <property type="entry name" value="BCTERIALGSPF"/>
</dbReference>
<dbReference type="Gene3D" id="1.20.81.30">
    <property type="entry name" value="Type II secretion system (T2SS), domain F"/>
    <property type="match status" value="2"/>
</dbReference>
<dbReference type="GO" id="GO:0005886">
    <property type="term" value="C:plasma membrane"/>
    <property type="evidence" value="ECO:0007669"/>
    <property type="project" value="UniProtKB-SubCell"/>
</dbReference>
<evidence type="ECO:0000313" key="11">
    <source>
        <dbReference type="Proteomes" id="UP000179164"/>
    </source>
</evidence>
<accession>A0A1G2B588</accession>
<dbReference type="AlphaFoldDB" id="A0A1G2B588"/>
<gene>
    <name evidence="10" type="ORF">A2898_00040</name>
</gene>
<name>A0A1G2B588_9BACT</name>
<protein>
    <recommendedName>
        <fullName evidence="9">Type II secretion system protein GspF domain-containing protein</fullName>
    </recommendedName>
</protein>
<reference evidence="10 11" key="1">
    <citation type="journal article" date="2016" name="Nat. Commun.">
        <title>Thousands of microbial genomes shed light on interconnected biogeochemical processes in an aquifer system.</title>
        <authorList>
            <person name="Anantharaman K."/>
            <person name="Brown C.T."/>
            <person name="Hug L.A."/>
            <person name="Sharon I."/>
            <person name="Castelle C.J."/>
            <person name="Probst A.J."/>
            <person name="Thomas B.C."/>
            <person name="Singh A."/>
            <person name="Wilkins M.J."/>
            <person name="Karaoz U."/>
            <person name="Brodie E.L."/>
            <person name="Williams K.H."/>
            <person name="Hubbard S.S."/>
            <person name="Banfield J.F."/>
        </authorList>
    </citation>
    <scope>NUCLEOTIDE SEQUENCE [LARGE SCALE GENOMIC DNA]</scope>
</reference>